<dbReference type="OrthoDB" id="9773956at2"/>
<keyword evidence="6" id="KW-0808">Transferase</keyword>
<dbReference type="FunFam" id="3.30.565.10:FF:000006">
    <property type="entry name" value="Sensor histidine kinase WalK"/>
    <property type="match status" value="1"/>
</dbReference>
<dbReference type="GO" id="GO:0005886">
    <property type="term" value="C:plasma membrane"/>
    <property type="evidence" value="ECO:0007669"/>
    <property type="project" value="UniProtKB-SubCell"/>
</dbReference>
<protein>
    <recommendedName>
        <fullName evidence="3">histidine kinase</fullName>
        <ecNumber evidence="3">2.7.13.3</ecNumber>
    </recommendedName>
</protein>
<comment type="catalytic activity">
    <reaction evidence="1">
        <text>ATP + protein L-histidine = ADP + protein N-phospho-L-histidine.</text>
        <dbReference type="EC" id="2.7.13.3"/>
    </reaction>
</comment>
<gene>
    <name evidence="18" type="ORF">DLM86_27165</name>
</gene>
<dbReference type="AlphaFoldDB" id="A0A2V5JWG5"/>
<feature type="transmembrane region" description="Helical" evidence="15">
    <location>
        <begin position="110"/>
        <end position="133"/>
    </location>
</feature>
<reference evidence="18 19" key="1">
    <citation type="submission" date="2018-05" db="EMBL/GenBank/DDBJ databases">
        <title>Paenibacillus flagellatus sp. nov., isolated from selenium mineral soil.</title>
        <authorList>
            <person name="Dai X."/>
        </authorList>
    </citation>
    <scope>NUCLEOTIDE SEQUENCE [LARGE SCALE GENOMIC DNA]</scope>
    <source>
        <strain evidence="18 19">DXL2</strain>
    </source>
</reference>
<evidence type="ECO:0000256" key="15">
    <source>
        <dbReference type="SAM" id="Phobius"/>
    </source>
</evidence>
<evidence type="ECO:0000256" key="11">
    <source>
        <dbReference type="ARBA" id="ARBA00022989"/>
    </source>
</evidence>
<feature type="domain" description="Histidine kinase" evidence="16">
    <location>
        <begin position="201"/>
        <end position="418"/>
    </location>
</feature>
<evidence type="ECO:0000256" key="6">
    <source>
        <dbReference type="ARBA" id="ARBA00022679"/>
    </source>
</evidence>
<organism evidence="18 19">
    <name type="scientific">Paenibacillus flagellatus</name>
    <dbReference type="NCBI Taxonomy" id="2211139"/>
    <lineage>
        <taxon>Bacteria</taxon>
        <taxon>Bacillati</taxon>
        <taxon>Bacillota</taxon>
        <taxon>Bacilli</taxon>
        <taxon>Bacillales</taxon>
        <taxon>Paenibacillaceae</taxon>
        <taxon>Paenibacillus</taxon>
    </lineage>
</organism>
<evidence type="ECO:0000256" key="2">
    <source>
        <dbReference type="ARBA" id="ARBA00004651"/>
    </source>
</evidence>
<keyword evidence="14" id="KW-0175">Coiled coil</keyword>
<dbReference type="Pfam" id="PF02518">
    <property type="entry name" value="HATPase_c"/>
    <property type="match status" value="1"/>
</dbReference>
<accession>A0A2V5JWG5</accession>
<dbReference type="EC" id="2.7.13.3" evidence="3"/>
<dbReference type="CDD" id="cd00075">
    <property type="entry name" value="HATPase"/>
    <property type="match status" value="1"/>
</dbReference>
<dbReference type="InterPro" id="IPR003661">
    <property type="entry name" value="HisK_dim/P_dom"/>
</dbReference>
<keyword evidence="8" id="KW-0547">Nucleotide-binding</keyword>
<evidence type="ECO:0000256" key="4">
    <source>
        <dbReference type="ARBA" id="ARBA00022475"/>
    </source>
</evidence>
<evidence type="ECO:0000313" key="19">
    <source>
        <dbReference type="Proteomes" id="UP000247476"/>
    </source>
</evidence>
<dbReference type="RefSeq" id="WP_110843202.1">
    <property type="nucleotide sequence ID" value="NZ_QJVJ01000015.1"/>
</dbReference>
<evidence type="ECO:0000256" key="14">
    <source>
        <dbReference type="SAM" id="Coils"/>
    </source>
</evidence>
<dbReference type="Gene3D" id="1.10.287.130">
    <property type="match status" value="1"/>
</dbReference>
<name>A0A2V5JWG5_9BACL</name>
<dbReference type="InterPro" id="IPR003594">
    <property type="entry name" value="HATPase_dom"/>
</dbReference>
<keyword evidence="10" id="KW-0067">ATP-binding</keyword>
<keyword evidence="19" id="KW-1185">Reference proteome</keyword>
<dbReference type="InterPro" id="IPR036890">
    <property type="entry name" value="HATPase_C_sf"/>
</dbReference>
<sequence length="423" mass="46845">MNGSLLRNREMKRLIVAAALLFAGAIVVSLFWMQFVWDGWNREQTRADLAAIGRVSSIDPKAAEELMSLYGKGYTDADFFRGMEIAGALGYIDSLPMAEYREARMSPGRLFLGVSIVFGLLFAAAGAAAWLAFRRIYRTVRDVSAGADHLMRGDFRVRFPDGEEGDLSILGHQFNQLSNRLQLTLHQLDREKERLRQLVSDVSHQVKTPLSSLLLFQELLSDAGLSAEERETLSEKSKGELFRMERLIRSMLTMSRLEAGIIELRMEATDVVDTIAPLLDTWKPQAERKRIDLTLDTSGPPASFRHDPFWLREALGNVIGNAIDFTPEDGSIRVSVRTTEASLSIAVRDSGPGIDPEDLPFLFHRFYQGKSAKRSGRGGTGIGLSLARLIADKHGGRLHAESEPGQGAVFTMTFPLFGPSAEG</sequence>
<evidence type="ECO:0000256" key="3">
    <source>
        <dbReference type="ARBA" id="ARBA00012438"/>
    </source>
</evidence>
<evidence type="ECO:0000256" key="9">
    <source>
        <dbReference type="ARBA" id="ARBA00022777"/>
    </source>
</evidence>
<evidence type="ECO:0000259" key="16">
    <source>
        <dbReference type="PROSITE" id="PS50109"/>
    </source>
</evidence>
<dbReference type="PRINTS" id="PR00344">
    <property type="entry name" value="BCTRLSENSOR"/>
</dbReference>
<dbReference type="CDD" id="cd00082">
    <property type="entry name" value="HisKA"/>
    <property type="match status" value="1"/>
</dbReference>
<dbReference type="SUPFAM" id="SSF47384">
    <property type="entry name" value="Homodimeric domain of signal transducing histidine kinase"/>
    <property type="match status" value="1"/>
</dbReference>
<dbReference type="PROSITE" id="PS50109">
    <property type="entry name" value="HIS_KIN"/>
    <property type="match status" value="1"/>
</dbReference>
<dbReference type="InterPro" id="IPR005467">
    <property type="entry name" value="His_kinase_dom"/>
</dbReference>
<dbReference type="PANTHER" id="PTHR45436:SF5">
    <property type="entry name" value="SENSOR HISTIDINE KINASE TRCS"/>
    <property type="match status" value="1"/>
</dbReference>
<keyword evidence="4" id="KW-1003">Cell membrane</keyword>
<dbReference type="GO" id="GO:0005524">
    <property type="term" value="F:ATP binding"/>
    <property type="evidence" value="ECO:0007669"/>
    <property type="project" value="UniProtKB-KW"/>
</dbReference>
<dbReference type="SUPFAM" id="SSF55874">
    <property type="entry name" value="ATPase domain of HSP90 chaperone/DNA topoisomerase II/histidine kinase"/>
    <property type="match status" value="1"/>
</dbReference>
<dbReference type="Gene3D" id="6.10.340.10">
    <property type="match status" value="1"/>
</dbReference>
<comment type="caution">
    <text evidence="18">The sequence shown here is derived from an EMBL/GenBank/DDBJ whole genome shotgun (WGS) entry which is preliminary data.</text>
</comment>
<dbReference type="PANTHER" id="PTHR45436">
    <property type="entry name" value="SENSOR HISTIDINE KINASE YKOH"/>
    <property type="match status" value="1"/>
</dbReference>
<dbReference type="SMART" id="SM00304">
    <property type="entry name" value="HAMP"/>
    <property type="match status" value="1"/>
</dbReference>
<evidence type="ECO:0000256" key="8">
    <source>
        <dbReference type="ARBA" id="ARBA00022741"/>
    </source>
</evidence>
<dbReference type="SMART" id="SM00387">
    <property type="entry name" value="HATPase_c"/>
    <property type="match status" value="1"/>
</dbReference>
<proteinExistence type="predicted"/>
<keyword evidence="5" id="KW-0597">Phosphoprotein</keyword>
<evidence type="ECO:0000256" key="5">
    <source>
        <dbReference type="ARBA" id="ARBA00022553"/>
    </source>
</evidence>
<keyword evidence="9" id="KW-0418">Kinase</keyword>
<evidence type="ECO:0000259" key="17">
    <source>
        <dbReference type="PROSITE" id="PS50885"/>
    </source>
</evidence>
<dbReference type="Pfam" id="PF00512">
    <property type="entry name" value="HisKA"/>
    <property type="match status" value="1"/>
</dbReference>
<dbReference type="InterPro" id="IPR003660">
    <property type="entry name" value="HAMP_dom"/>
</dbReference>
<feature type="coiled-coil region" evidence="14">
    <location>
        <begin position="174"/>
        <end position="205"/>
    </location>
</feature>
<keyword evidence="13 15" id="KW-0472">Membrane</keyword>
<dbReference type="InterPro" id="IPR004358">
    <property type="entry name" value="Sig_transdc_His_kin-like_C"/>
</dbReference>
<keyword evidence="11 15" id="KW-1133">Transmembrane helix</keyword>
<feature type="transmembrane region" description="Helical" evidence="15">
    <location>
        <begin position="14"/>
        <end position="35"/>
    </location>
</feature>
<dbReference type="Proteomes" id="UP000247476">
    <property type="component" value="Unassembled WGS sequence"/>
</dbReference>
<evidence type="ECO:0000313" key="18">
    <source>
        <dbReference type="EMBL" id="PYI51048.1"/>
    </source>
</evidence>
<dbReference type="InterPro" id="IPR050428">
    <property type="entry name" value="TCS_sensor_his_kinase"/>
</dbReference>
<dbReference type="Gene3D" id="3.30.565.10">
    <property type="entry name" value="Histidine kinase-like ATPase, C-terminal domain"/>
    <property type="match status" value="1"/>
</dbReference>
<comment type="subcellular location">
    <subcellularLocation>
        <location evidence="2">Cell membrane</location>
        <topology evidence="2">Multi-pass membrane protein</topology>
    </subcellularLocation>
</comment>
<evidence type="ECO:0000256" key="7">
    <source>
        <dbReference type="ARBA" id="ARBA00022692"/>
    </source>
</evidence>
<feature type="domain" description="HAMP" evidence="17">
    <location>
        <begin position="134"/>
        <end position="186"/>
    </location>
</feature>
<keyword evidence="7 15" id="KW-0812">Transmembrane</keyword>
<evidence type="ECO:0000256" key="1">
    <source>
        <dbReference type="ARBA" id="ARBA00000085"/>
    </source>
</evidence>
<evidence type="ECO:0000256" key="10">
    <source>
        <dbReference type="ARBA" id="ARBA00022840"/>
    </source>
</evidence>
<dbReference type="InterPro" id="IPR036097">
    <property type="entry name" value="HisK_dim/P_sf"/>
</dbReference>
<dbReference type="EMBL" id="QJVJ01000015">
    <property type="protein sequence ID" value="PYI51048.1"/>
    <property type="molecule type" value="Genomic_DNA"/>
</dbReference>
<dbReference type="PROSITE" id="PS50885">
    <property type="entry name" value="HAMP"/>
    <property type="match status" value="1"/>
</dbReference>
<dbReference type="GO" id="GO:0000155">
    <property type="term" value="F:phosphorelay sensor kinase activity"/>
    <property type="evidence" value="ECO:0007669"/>
    <property type="project" value="InterPro"/>
</dbReference>
<dbReference type="SMART" id="SM00388">
    <property type="entry name" value="HisKA"/>
    <property type="match status" value="1"/>
</dbReference>
<evidence type="ECO:0000256" key="12">
    <source>
        <dbReference type="ARBA" id="ARBA00023012"/>
    </source>
</evidence>
<evidence type="ECO:0000256" key="13">
    <source>
        <dbReference type="ARBA" id="ARBA00023136"/>
    </source>
</evidence>
<keyword evidence="12" id="KW-0902">Two-component regulatory system</keyword>